<organism evidence="1 2">
    <name type="scientific">Artemisia annua</name>
    <name type="common">Sweet wormwood</name>
    <dbReference type="NCBI Taxonomy" id="35608"/>
    <lineage>
        <taxon>Eukaryota</taxon>
        <taxon>Viridiplantae</taxon>
        <taxon>Streptophyta</taxon>
        <taxon>Embryophyta</taxon>
        <taxon>Tracheophyta</taxon>
        <taxon>Spermatophyta</taxon>
        <taxon>Magnoliopsida</taxon>
        <taxon>eudicotyledons</taxon>
        <taxon>Gunneridae</taxon>
        <taxon>Pentapetalae</taxon>
        <taxon>asterids</taxon>
        <taxon>campanulids</taxon>
        <taxon>Asterales</taxon>
        <taxon>Asteraceae</taxon>
        <taxon>Asteroideae</taxon>
        <taxon>Anthemideae</taxon>
        <taxon>Artemisiinae</taxon>
        <taxon>Artemisia</taxon>
    </lineage>
</organism>
<evidence type="ECO:0000313" key="1">
    <source>
        <dbReference type="EMBL" id="PWA97711.1"/>
    </source>
</evidence>
<dbReference type="Gene3D" id="3.60.10.10">
    <property type="entry name" value="Endonuclease/exonuclease/phosphatase"/>
    <property type="match status" value="1"/>
</dbReference>
<dbReference type="PANTHER" id="PTHR33116:SF78">
    <property type="entry name" value="OS12G0587133 PROTEIN"/>
    <property type="match status" value="1"/>
</dbReference>
<dbReference type="EMBL" id="PKPP01000107">
    <property type="protein sequence ID" value="PWA97711.1"/>
    <property type="molecule type" value="Genomic_DNA"/>
</dbReference>
<reference evidence="1 2" key="1">
    <citation type="journal article" date="2018" name="Mol. Plant">
        <title>The genome of Artemisia annua provides insight into the evolution of Asteraceae family and artemisinin biosynthesis.</title>
        <authorList>
            <person name="Shen Q."/>
            <person name="Zhang L."/>
            <person name="Liao Z."/>
            <person name="Wang S."/>
            <person name="Yan T."/>
            <person name="Shi P."/>
            <person name="Liu M."/>
            <person name="Fu X."/>
            <person name="Pan Q."/>
            <person name="Wang Y."/>
            <person name="Lv Z."/>
            <person name="Lu X."/>
            <person name="Zhang F."/>
            <person name="Jiang W."/>
            <person name="Ma Y."/>
            <person name="Chen M."/>
            <person name="Hao X."/>
            <person name="Li L."/>
            <person name="Tang Y."/>
            <person name="Lv G."/>
            <person name="Zhou Y."/>
            <person name="Sun X."/>
            <person name="Brodelius P.E."/>
            <person name="Rose J.K.C."/>
            <person name="Tang K."/>
        </authorList>
    </citation>
    <scope>NUCLEOTIDE SEQUENCE [LARGE SCALE GENOMIC DNA]</scope>
    <source>
        <strain evidence="2">cv. Huhao1</strain>
        <tissue evidence="1">Leaf</tissue>
    </source>
</reference>
<evidence type="ECO:0000313" key="2">
    <source>
        <dbReference type="Proteomes" id="UP000245207"/>
    </source>
</evidence>
<evidence type="ECO:0008006" key="3">
    <source>
        <dbReference type="Google" id="ProtNLM"/>
    </source>
</evidence>
<proteinExistence type="predicted"/>
<dbReference type="Proteomes" id="UP000245207">
    <property type="component" value="Unassembled WGS sequence"/>
</dbReference>
<name>A0A2U1QI62_ARTAN</name>
<dbReference type="InterPro" id="IPR036691">
    <property type="entry name" value="Endo/exonu/phosph_ase_sf"/>
</dbReference>
<dbReference type="PANTHER" id="PTHR33116">
    <property type="entry name" value="REVERSE TRANSCRIPTASE ZINC-BINDING DOMAIN-CONTAINING PROTEIN-RELATED-RELATED"/>
    <property type="match status" value="1"/>
</dbReference>
<dbReference type="SUPFAM" id="SSF56219">
    <property type="entry name" value="DNase I-like"/>
    <property type="match status" value="1"/>
</dbReference>
<accession>A0A2U1QI62</accession>
<dbReference type="AlphaFoldDB" id="A0A2U1QI62"/>
<sequence length="179" mass="19814">MNILSLNCCGLRSDKKISDVKELIKLSNPSVIGLQETKRENVDPSLVNFLWGPQDHDFTVGGSNGLSGDASGLKVNISKSRIYGVGVPALEVNRVANTIKCLHDNLPFSYLGLPVGKNMRFRESWSGLGVGLLRAKNLGLIGKWLWRFRCEESALWRKVIKQIYGSDGGIGDARNQTWR</sequence>
<gene>
    <name evidence="1" type="ORF">CTI12_AA026750</name>
</gene>
<comment type="caution">
    <text evidence="1">The sequence shown here is derived from an EMBL/GenBank/DDBJ whole genome shotgun (WGS) entry which is preliminary data.</text>
</comment>
<keyword evidence="2" id="KW-1185">Reference proteome</keyword>
<dbReference type="OrthoDB" id="1435349at2759"/>
<protein>
    <recommendedName>
        <fullName evidence="3">RNA-directed DNA polymerase, eukaryota, Reverse transcriptase zinc-binding domain protein</fullName>
    </recommendedName>
</protein>